<dbReference type="PROSITE" id="PS50010">
    <property type="entry name" value="DH_2"/>
    <property type="match status" value="1"/>
</dbReference>
<feature type="domain" description="DH" evidence="2">
    <location>
        <begin position="119"/>
        <end position="348"/>
    </location>
</feature>
<evidence type="ECO:0000313" key="4">
    <source>
        <dbReference type="Proteomes" id="UP000807342"/>
    </source>
</evidence>
<dbReference type="SUPFAM" id="SSF48065">
    <property type="entry name" value="DBL homology domain (DH-domain)"/>
    <property type="match status" value="1"/>
</dbReference>
<keyword evidence="4" id="KW-1185">Reference proteome</keyword>
<evidence type="ECO:0000313" key="3">
    <source>
        <dbReference type="EMBL" id="KAF9454160.1"/>
    </source>
</evidence>
<dbReference type="GO" id="GO:0005085">
    <property type="term" value="F:guanyl-nucleotide exchange factor activity"/>
    <property type="evidence" value="ECO:0007669"/>
    <property type="project" value="InterPro"/>
</dbReference>
<name>A0A9P5XR28_9AGAR</name>
<dbReference type="Pfam" id="PF00621">
    <property type="entry name" value="RhoGEF"/>
    <property type="match status" value="1"/>
</dbReference>
<feature type="compositionally biased region" description="Basic residues" evidence="1">
    <location>
        <begin position="284"/>
        <end position="293"/>
    </location>
</feature>
<dbReference type="EMBL" id="MU151056">
    <property type="protein sequence ID" value="KAF9454160.1"/>
    <property type="molecule type" value="Genomic_DNA"/>
</dbReference>
<dbReference type="InterPro" id="IPR000219">
    <property type="entry name" value="DH_dom"/>
</dbReference>
<comment type="caution">
    <text evidence="3">The sequence shown here is derived from an EMBL/GenBank/DDBJ whole genome shotgun (WGS) entry which is preliminary data.</text>
</comment>
<evidence type="ECO:0000259" key="2">
    <source>
        <dbReference type="PROSITE" id="PS50010"/>
    </source>
</evidence>
<feature type="region of interest" description="Disordered" evidence="1">
    <location>
        <begin position="214"/>
        <end position="240"/>
    </location>
</feature>
<feature type="non-terminal residue" evidence="3">
    <location>
        <position position="1"/>
    </location>
</feature>
<dbReference type="AlphaFoldDB" id="A0A9P5XR28"/>
<protein>
    <recommendedName>
        <fullName evidence="2">DH domain-containing protein</fullName>
    </recommendedName>
</protein>
<feature type="region of interest" description="Disordered" evidence="1">
    <location>
        <begin position="259"/>
        <end position="293"/>
    </location>
</feature>
<feature type="region of interest" description="Disordered" evidence="1">
    <location>
        <begin position="57"/>
        <end position="111"/>
    </location>
</feature>
<reference evidence="3" key="1">
    <citation type="submission" date="2020-11" db="EMBL/GenBank/DDBJ databases">
        <authorList>
            <consortium name="DOE Joint Genome Institute"/>
            <person name="Ahrendt S."/>
            <person name="Riley R."/>
            <person name="Andreopoulos W."/>
            <person name="Labutti K."/>
            <person name="Pangilinan J."/>
            <person name="Ruiz-Duenas F.J."/>
            <person name="Barrasa J.M."/>
            <person name="Sanchez-Garcia M."/>
            <person name="Camarero S."/>
            <person name="Miyauchi S."/>
            <person name="Serrano A."/>
            <person name="Linde D."/>
            <person name="Babiker R."/>
            <person name="Drula E."/>
            <person name="Ayuso-Fernandez I."/>
            <person name="Pacheco R."/>
            <person name="Padilla G."/>
            <person name="Ferreira P."/>
            <person name="Barriuso J."/>
            <person name="Kellner H."/>
            <person name="Castanera R."/>
            <person name="Alfaro M."/>
            <person name="Ramirez L."/>
            <person name="Pisabarro A.G."/>
            <person name="Kuo A."/>
            <person name="Tritt A."/>
            <person name="Lipzen A."/>
            <person name="He G."/>
            <person name="Yan M."/>
            <person name="Ng V."/>
            <person name="Cullen D."/>
            <person name="Martin F."/>
            <person name="Rosso M.-N."/>
            <person name="Henrissat B."/>
            <person name="Hibbett D."/>
            <person name="Martinez A.T."/>
            <person name="Grigoriev I.V."/>
        </authorList>
    </citation>
    <scope>NUCLEOTIDE SEQUENCE</scope>
    <source>
        <strain evidence="3">MF-IS2</strain>
    </source>
</reference>
<accession>A0A9P5XR28</accession>
<feature type="non-terminal residue" evidence="3">
    <location>
        <position position="355"/>
    </location>
</feature>
<organism evidence="3 4">
    <name type="scientific">Macrolepiota fuliginosa MF-IS2</name>
    <dbReference type="NCBI Taxonomy" id="1400762"/>
    <lineage>
        <taxon>Eukaryota</taxon>
        <taxon>Fungi</taxon>
        <taxon>Dikarya</taxon>
        <taxon>Basidiomycota</taxon>
        <taxon>Agaricomycotina</taxon>
        <taxon>Agaricomycetes</taxon>
        <taxon>Agaricomycetidae</taxon>
        <taxon>Agaricales</taxon>
        <taxon>Agaricineae</taxon>
        <taxon>Agaricaceae</taxon>
        <taxon>Macrolepiota</taxon>
    </lineage>
</organism>
<evidence type="ECO:0000256" key="1">
    <source>
        <dbReference type="SAM" id="MobiDB-lite"/>
    </source>
</evidence>
<dbReference type="Gene3D" id="1.20.900.10">
    <property type="entry name" value="Dbl homology (DH) domain"/>
    <property type="match status" value="1"/>
</dbReference>
<dbReference type="Proteomes" id="UP000807342">
    <property type="component" value="Unassembled WGS sequence"/>
</dbReference>
<feature type="compositionally biased region" description="Basic and acidic residues" evidence="1">
    <location>
        <begin position="69"/>
        <end position="79"/>
    </location>
</feature>
<dbReference type="OrthoDB" id="660555at2759"/>
<dbReference type="InterPro" id="IPR035899">
    <property type="entry name" value="DBL_dom_sf"/>
</dbReference>
<gene>
    <name evidence="3" type="ORF">P691DRAFT_608841</name>
</gene>
<proteinExistence type="predicted"/>
<sequence length="355" mass="40004">PRRRWTFAMAMTDEGITDEVLVEELERMRLRQEWSGSVDDVGDVWDGEQVLFGSQATASPTEEYPPSHQPEHSERDFRHSHPAADLSYTPSLPSFPHQHRNSAPLPDVGSTQHWQTTRRVLLTCRELVRTERHYLASLQALLACETETAPPPLMLRYVEGLVKVSELYLAQMERNPSAWGVAAAFVAVEEAIDGAFVGWCGVVGMWFNNERHEEKMESGSSSTWSAEKDNAQEEDENSNPLMRKVSSWRRSMTSIADLSASGSGARREKGAPPPPAFSFNGHTQQRRNHRVKKPPVRDLAILPTQRIMRYVLLYRDLLAHTPSTSSSRALIKRASDVALRIAQKCDRAQTNSAFI</sequence>